<dbReference type="SUPFAM" id="SSF55729">
    <property type="entry name" value="Acyl-CoA N-acyltransferases (Nat)"/>
    <property type="match status" value="1"/>
</dbReference>
<gene>
    <name evidence="2" type="ORF">GCM10008938_12220</name>
</gene>
<comment type="caution">
    <text evidence="2">The sequence shown here is derived from an EMBL/GenBank/DDBJ whole genome shotgun (WGS) entry which is preliminary data.</text>
</comment>
<proteinExistence type="predicted"/>
<organism evidence="2 3">
    <name type="scientific">Deinococcus roseus</name>
    <dbReference type="NCBI Taxonomy" id="392414"/>
    <lineage>
        <taxon>Bacteria</taxon>
        <taxon>Thermotogati</taxon>
        <taxon>Deinococcota</taxon>
        <taxon>Deinococci</taxon>
        <taxon>Deinococcales</taxon>
        <taxon>Deinococcaceae</taxon>
        <taxon>Deinococcus</taxon>
    </lineage>
</organism>
<keyword evidence="3" id="KW-1185">Reference proteome</keyword>
<reference evidence="3" key="1">
    <citation type="journal article" date="2019" name="Int. J. Syst. Evol. Microbiol.">
        <title>The Global Catalogue of Microorganisms (GCM) 10K type strain sequencing project: providing services to taxonomists for standard genome sequencing and annotation.</title>
        <authorList>
            <consortium name="The Broad Institute Genomics Platform"/>
            <consortium name="The Broad Institute Genome Sequencing Center for Infectious Disease"/>
            <person name="Wu L."/>
            <person name="Ma J."/>
        </authorList>
    </citation>
    <scope>NUCLEOTIDE SEQUENCE [LARGE SCALE GENOMIC DNA]</scope>
    <source>
        <strain evidence="3">JCM 14370</strain>
    </source>
</reference>
<protein>
    <recommendedName>
        <fullName evidence="1">N-acetyltransferase domain-containing protein</fullName>
    </recommendedName>
</protein>
<dbReference type="Proteomes" id="UP000632222">
    <property type="component" value="Unassembled WGS sequence"/>
</dbReference>
<accession>A0ABQ2CWF1</accession>
<dbReference type="EMBL" id="BMOD01000003">
    <property type="protein sequence ID" value="GGJ27688.1"/>
    <property type="molecule type" value="Genomic_DNA"/>
</dbReference>
<dbReference type="InterPro" id="IPR000182">
    <property type="entry name" value="GNAT_dom"/>
</dbReference>
<dbReference type="Pfam" id="PF00583">
    <property type="entry name" value="Acetyltransf_1"/>
    <property type="match status" value="1"/>
</dbReference>
<feature type="domain" description="N-acetyltransferase" evidence="1">
    <location>
        <begin position="1"/>
        <end position="158"/>
    </location>
</feature>
<name>A0ABQ2CWF1_9DEIO</name>
<evidence type="ECO:0000259" key="1">
    <source>
        <dbReference type="PROSITE" id="PS51186"/>
    </source>
</evidence>
<evidence type="ECO:0000313" key="2">
    <source>
        <dbReference type="EMBL" id="GGJ27688.1"/>
    </source>
</evidence>
<dbReference type="InterPro" id="IPR016181">
    <property type="entry name" value="Acyl_CoA_acyltransferase"/>
</dbReference>
<dbReference type="RefSeq" id="WP_189001415.1">
    <property type="nucleotide sequence ID" value="NZ_BMOD01000003.1"/>
</dbReference>
<dbReference type="Gene3D" id="3.40.630.30">
    <property type="match status" value="1"/>
</dbReference>
<dbReference type="PROSITE" id="PS51186">
    <property type="entry name" value="GNAT"/>
    <property type="match status" value="1"/>
</dbReference>
<evidence type="ECO:0000313" key="3">
    <source>
        <dbReference type="Proteomes" id="UP000632222"/>
    </source>
</evidence>
<sequence length="158" mass="17836">MLRPLTAQDQSVVQNWLEVYIRQHIAYWEEAYQTAAQSNPAEVATQQWQDLLKASEDPQQFVRVYGEKPLGIIQGAIRQDPYLGVPLGQLSWLYVDAESRGLGVPDPLIASLLEWFAEKEVAGRVVYVTAANAAAVRVYERNGFRTIDYRMLGPAVQK</sequence>